<dbReference type="InterPro" id="IPR043502">
    <property type="entry name" value="DNA/RNA_pol_sf"/>
</dbReference>
<evidence type="ECO:0000313" key="12">
    <source>
        <dbReference type="EMBL" id="GBN69749.1"/>
    </source>
</evidence>
<keyword evidence="3" id="KW-0808">Transferase</keyword>
<keyword evidence="5" id="KW-0378">Hydrolase</keyword>
<dbReference type="FunFam" id="2.130.10.10:FF:000041">
    <property type="entry name" value="Splicing factor 3b subunit 3"/>
    <property type="match status" value="1"/>
</dbReference>
<dbReference type="GO" id="GO:0003676">
    <property type="term" value="F:nucleic acid binding"/>
    <property type="evidence" value="ECO:0007669"/>
    <property type="project" value="InterPro"/>
</dbReference>
<dbReference type="Proteomes" id="UP000499080">
    <property type="component" value="Unassembled WGS sequence"/>
</dbReference>
<accession>A0A4Y2R2V3</accession>
<dbReference type="FunFam" id="3.30.70.270:FF:000020">
    <property type="entry name" value="Transposon Tf2-6 polyprotein-like Protein"/>
    <property type="match status" value="1"/>
</dbReference>
<dbReference type="InterPro" id="IPR041577">
    <property type="entry name" value="RT_RNaseH_2"/>
</dbReference>
<gene>
    <name evidence="12" type="primary">SF3B3_0</name>
    <name evidence="12" type="ORF">AVEN_10349_1</name>
</gene>
<evidence type="ECO:0000259" key="11">
    <source>
        <dbReference type="Pfam" id="PF23726"/>
    </source>
</evidence>
<dbReference type="InterPro" id="IPR050358">
    <property type="entry name" value="RSE1/DDB1/CFT1"/>
</dbReference>
<dbReference type="FunFam" id="1.10.150.910:FF:000002">
    <property type="entry name" value="Splicing factor 3B subunit 3"/>
    <property type="match status" value="1"/>
</dbReference>
<keyword evidence="5" id="KW-0255">Endonuclease</keyword>
<dbReference type="InterPro" id="IPR015943">
    <property type="entry name" value="WD40/YVTN_repeat-like_dom_sf"/>
</dbReference>
<dbReference type="CDD" id="cd09274">
    <property type="entry name" value="RNase_HI_RT_Ty3"/>
    <property type="match status" value="1"/>
</dbReference>
<dbReference type="FunFam" id="3.10.20.370:FF:000001">
    <property type="entry name" value="Retrovirus-related Pol polyprotein from transposon 17.6-like protein"/>
    <property type="match status" value="1"/>
</dbReference>
<feature type="domain" description="Reverse transcriptase/retrotransposon-derived protein RNase H-like" evidence="10">
    <location>
        <begin position="296"/>
        <end position="395"/>
    </location>
</feature>
<dbReference type="Pfam" id="PF03178">
    <property type="entry name" value="CPSF_A"/>
    <property type="match status" value="1"/>
</dbReference>
<comment type="similarity">
    <text evidence="8">Belongs to the RSE1 family.</text>
</comment>
<dbReference type="SUPFAM" id="SSF50978">
    <property type="entry name" value="WD40 repeat-like"/>
    <property type="match status" value="1"/>
</dbReference>
<evidence type="ECO:0000256" key="7">
    <source>
        <dbReference type="ARBA" id="ARBA00023242"/>
    </source>
</evidence>
<protein>
    <recommendedName>
        <fullName evidence="2">RNA-directed DNA polymerase</fullName>
        <ecNumber evidence="2">2.7.7.49</ecNumber>
    </recommendedName>
</protein>
<dbReference type="OrthoDB" id="436637at2759"/>
<feature type="domain" description="RSE1/DDB1/CPSF1 second beta-propeller" evidence="11">
    <location>
        <begin position="411"/>
        <end position="602"/>
    </location>
</feature>
<keyword evidence="3" id="KW-0548">Nucleotidyltransferase</keyword>
<dbReference type="InterPro" id="IPR036322">
    <property type="entry name" value="WD40_repeat_dom_sf"/>
</dbReference>
<evidence type="ECO:0000256" key="5">
    <source>
        <dbReference type="ARBA" id="ARBA00022759"/>
    </source>
</evidence>
<comment type="caution">
    <text evidence="12">The sequence shown here is derived from an EMBL/GenBank/DDBJ whole genome shotgun (WGS) entry which is preliminary data.</text>
</comment>
<evidence type="ECO:0000259" key="10">
    <source>
        <dbReference type="Pfam" id="PF17919"/>
    </source>
</evidence>
<evidence type="ECO:0000256" key="2">
    <source>
        <dbReference type="ARBA" id="ARBA00012493"/>
    </source>
</evidence>
<sequence>MYVLDHTLPYIILEMPELSKYDITMDCSKQKICQNGKNLNKSQNDKNHSNDKNKQNISLHISECKQINSHCSQTTEDQVNPPQSVTENKCELRKEVKDIIKNFDSVFSKDKYDVGALRVEPQRIVLNSDLPVSLRPYRTSPVEEQEIKSQVEKLLQAGLIKESNSPYSSPVTLAFKRDEGKKTRLCIDFRKLNALCKSDSEPLPLMDSLLDKLAKAKIFSSLDLASGFLGYEIEQGKVSPNNANIETIKKLQPPTNVKELQRFLGSVNVYNKFIPQYAKLRYPLNQLLKKDVKFNWTNECQDAFDKLKETLTTKPVLNLYNPHVTCHVFVDASQKSVGAVLKQPDASDILHPIAYHYRTLRDYEKNYAITELECLAIVDALDKFYYYLHGQKFVIHTDHAALVWLKNVKNLRGQLNEYKDRKEMNSEVICMALASVPSGEQRSRFLAVGLMDSTVRIISLDPADCLSPLSMQSLPNTPESLAIVEMGGGEGTDSGGGTLYLNIGLQNGGLLRTVLDQVSGDLTDTRSRYLGSKPVKLFKVRMQGNDAVVAISSRSWLSYYYQNRFHLTPLSYETLEYASGFSSEQCPEGIVAISLNTLRILALEKLGAVFNQVATNLEYTPRKFIIHPESNNLIIIETDHNAYTEKTKGIRKRQMAEEMVEAAGEEEQELAADMAAQFLSENLPENVFGSPKGGSGMWASVIRILDPIEGKTIFKIPLEQNEAAFSIALVKFASHGDEQYLLVGLVKDLQLGVRHCNGGLIHTYKVLNEGRKLELVHITPVEEMPAAICSFQGRVLIGVGSMLRVYDIGKKKLLKKCENKHIPNQIVSLHAVGNRIIVGDIQESFFYVRYKRQDNQLIIFADDTNPRWITSACLLDPNTAAGADKFGNISVIRLPTAISDEVEEDPTGVKALWDRGWLGGSSQKADIISNFHVGEVVLSLQKATLIPGGSESLVYTTLSGSIGILVPFTSHEDHDFFQHLEMHMRSENPPLCGRDHLSFRSYYYTVKNVIDGDLCEQFNSLEPAKQKSIASDFDKTPSEVSKKLEEIRTRYAF</sequence>
<dbReference type="Pfam" id="PF23726">
    <property type="entry name" value="Beta-prop_RSE1_2nd"/>
    <property type="match status" value="1"/>
</dbReference>
<dbReference type="GO" id="GO:0004519">
    <property type="term" value="F:endonuclease activity"/>
    <property type="evidence" value="ECO:0007669"/>
    <property type="project" value="UniProtKB-KW"/>
</dbReference>
<feature type="domain" description="RSE1/DDB1/CPSF1 C-terminal" evidence="9">
    <location>
        <begin position="699"/>
        <end position="1019"/>
    </location>
</feature>
<comment type="subcellular location">
    <subcellularLocation>
        <location evidence="1">Nucleus</location>
    </subcellularLocation>
</comment>
<dbReference type="SUPFAM" id="SSF56672">
    <property type="entry name" value="DNA/RNA polymerases"/>
    <property type="match status" value="1"/>
</dbReference>
<dbReference type="EC" id="2.7.7.49" evidence="2"/>
<keyword evidence="6" id="KW-0695">RNA-directed DNA polymerase</keyword>
<name>A0A4Y2R2V3_ARAVE</name>
<dbReference type="Pfam" id="PF17919">
    <property type="entry name" value="RT_RNaseH_2"/>
    <property type="match status" value="1"/>
</dbReference>
<evidence type="ECO:0000256" key="6">
    <source>
        <dbReference type="ARBA" id="ARBA00022918"/>
    </source>
</evidence>
<dbReference type="AlphaFoldDB" id="A0A4Y2R2V3"/>
<dbReference type="Gene3D" id="2.130.10.10">
    <property type="entry name" value="YVTN repeat-like/Quinoprotein amine dehydrogenase"/>
    <property type="match status" value="1"/>
</dbReference>
<reference evidence="12 13" key="1">
    <citation type="journal article" date="2019" name="Sci. Rep.">
        <title>Orb-weaving spider Araneus ventricosus genome elucidates the spidroin gene catalogue.</title>
        <authorList>
            <person name="Kono N."/>
            <person name="Nakamura H."/>
            <person name="Ohtoshi R."/>
            <person name="Moran D.A.P."/>
            <person name="Shinohara A."/>
            <person name="Yoshida Y."/>
            <person name="Fujiwara M."/>
            <person name="Mori M."/>
            <person name="Tomita M."/>
            <person name="Arakawa K."/>
        </authorList>
    </citation>
    <scope>NUCLEOTIDE SEQUENCE [LARGE SCALE GENOMIC DNA]</scope>
</reference>
<evidence type="ECO:0000256" key="3">
    <source>
        <dbReference type="ARBA" id="ARBA00022695"/>
    </source>
</evidence>
<proteinExistence type="inferred from homology"/>
<dbReference type="Gene3D" id="3.10.10.10">
    <property type="entry name" value="HIV Type 1 Reverse Transcriptase, subunit A, domain 1"/>
    <property type="match status" value="1"/>
</dbReference>
<dbReference type="InterPro" id="IPR004871">
    <property type="entry name" value="RSE1/DDB1/CPSF1_C"/>
</dbReference>
<evidence type="ECO:0000256" key="8">
    <source>
        <dbReference type="ARBA" id="ARBA00038266"/>
    </source>
</evidence>
<organism evidence="12 13">
    <name type="scientific">Araneus ventricosus</name>
    <name type="common">Orbweaver spider</name>
    <name type="synonym">Epeira ventricosa</name>
    <dbReference type="NCBI Taxonomy" id="182803"/>
    <lineage>
        <taxon>Eukaryota</taxon>
        <taxon>Metazoa</taxon>
        <taxon>Ecdysozoa</taxon>
        <taxon>Arthropoda</taxon>
        <taxon>Chelicerata</taxon>
        <taxon>Arachnida</taxon>
        <taxon>Araneae</taxon>
        <taxon>Araneomorphae</taxon>
        <taxon>Entelegynae</taxon>
        <taxon>Araneoidea</taxon>
        <taxon>Araneidae</taxon>
        <taxon>Araneus</taxon>
    </lineage>
</organism>
<dbReference type="GO" id="GO:0005634">
    <property type="term" value="C:nucleus"/>
    <property type="evidence" value="ECO:0007669"/>
    <property type="project" value="UniProtKB-SubCell"/>
</dbReference>
<dbReference type="PANTHER" id="PTHR10644">
    <property type="entry name" value="DNA REPAIR/RNA PROCESSING CPSF FAMILY"/>
    <property type="match status" value="1"/>
</dbReference>
<evidence type="ECO:0000256" key="4">
    <source>
        <dbReference type="ARBA" id="ARBA00022722"/>
    </source>
</evidence>
<dbReference type="Gene3D" id="1.10.150.910">
    <property type="match status" value="1"/>
</dbReference>
<keyword evidence="13" id="KW-1185">Reference proteome</keyword>
<dbReference type="GO" id="GO:0003964">
    <property type="term" value="F:RNA-directed DNA polymerase activity"/>
    <property type="evidence" value="ECO:0007669"/>
    <property type="project" value="UniProtKB-KW"/>
</dbReference>
<dbReference type="Gene3D" id="3.30.70.270">
    <property type="match status" value="2"/>
</dbReference>
<dbReference type="InterPro" id="IPR043128">
    <property type="entry name" value="Rev_trsase/Diguanyl_cyclase"/>
</dbReference>
<dbReference type="InterPro" id="IPR058543">
    <property type="entry name" value="Beta-prop_RSE1/DDB1/CPSF1_2nd"/>
</dbReference>
<keyword evidence="4" id="KW-0540">Nuclease</keyword>
<keyword evidence="7" id="KW-0539">Nucleus</keyword>
<evidence type="ECO:0000259" key="9">
    <source>
        <dbReference type="Pfam" id="PF03178"/>
    </source>
</evidence>
<evidence type="ECO:0000313" key="13">
    <source>
        <dbReference type="Proteomes" id="UP000499080"/>
    </source>
</evidence>
<evidence type="ECO:0000256" key="1">
    <source>
        <dbReference type="ARBA" id="ARBA00004123"/>
    </source>
</evidence>
<dbReference type="EMBL" id="BGPR01015562">
    <property type="protein sequence ID" value="GBN69749.1"/>
    <property type="molecule type" value="Genomic_DNA"/>
</dbReference>